<comment type="caution">
    <text evidence="1">The sequence shown here is derived from an EMBL/GenBank/DDBJ whole genome shotgun (WGS) entry which is preliminary data.</text>
</comment>
<sequence>MGLPVWMASSELHDMNSITFRVIIEWGVTLKISPITHLANEATLAKVVLVKMKEEELLTMEAEILNEIDALDKKLLLCLKFTQIWILRFMTQVLKNSYVNLLGFSKILRKYEKQYDHNSSSSKIDHISAIPYDQKCWKKPKGKDYKCPAHIITSGAASVWLQR</sequence>
<accession>A0A6L2KT05</accession>
<protein>
    <submittedName>
        <fullName evidence="1">Uncharacterized protein</fullName>
    </submittedName>
</protein>
<reference evidence="1" key="1">
    <citation type="journal article" date="2019" name="Sci. Rep.">
        <title>Draft genome of Tanacetum cinerariifolium, the natural source of mosquito coil.</title>
        <authorList>
            <person name="Yamashiro T."/>
            <person name="Shiraishi A."/>
            <person name="Satake H."/>
            <person name="Nakayama K."/>
        </authorList>
    </citation>
    <scope>NUCLEOTIDE SEQUENCE</scope>
</reference>
<dbReference type="AlphaFoldDB" id="A0A6L2KT05"/>
<gene>
    <name evidence="1" type="ORF">Tci_024576</name>
</gene>
<organism evidence="1">
    <name type="scientific">Tanacetum cinerariifolium</name>
    <name type="common">Dalmatian daisy</name>
    <name type="synonym">Chrysanthemum cinerariifolium</name>
    <dbReference type="NCBI Taxonomy" id="118510"/>
    <lineage>
        <taxon>Eukaryota</taxon>
        <taxon>Viridiplantae</taxon>
        <taxon>Streptophyta</taxon>
        <taxon>Embryophyta</taxon>
        <taxon>Tracheophyta</taxon>
        <taxon>Spermatophyta</taxon>
        <taxon>Magnoliopsida</taxon>
        <taxon>eudicotyledons</taxon>
        <taxon>Gunneridae</taxon>
        <taxon>Pentapetalae</taxon>
        <taxon>asterids</taxon>
        <taxon>campanulids</taxon>
        <taxon>Asterales</taxon>
        <taxon>Asteraceae</taxon>
        <taxon>Asteroideae</taxon>
        <taxon>Anthemideae</taxon>
        <taxon>Anthemidinae</taxon>
        <taxon>Tanacetum</taxon>
    </lineage>
</organism>
<name>A0A6L2KT05_TANCI</name>
<proteinExistence type="predicted"/>
<dbReference type="EMBL" id="BKCJ010003039">
    <property type="protein sequence ID" value="GEU52598.1"/>
    <property type="molecule type" value="Genomic_DNA"/>
</dbReference>
<evidence type="ECO:0000313" key="1">
    <source>
        <dbReference type="EMBL" id="GEU52598.1"/>
    </source>
</evidence>